<evidence type="ECO:0000313" key="1">
    <source>
        <dbReference type="EMBL" id="MPM02262.1"/>
    </source>
</evidence>
<dbReference type="Gene3D" id="2.40.160.20">
    <property type="match status" value="1"/>
</dbReference>
<reference evidence="1" key="1">
    <citation type="submission" date="2019-08" db="EMBL/GenBank/DDBJ databases">
        <authorList>
            <person name="Kucharzyk K."/>
            <person name="Murdoch R.W."/>
            <person name="Higgins S."/>
            <person name="Loffler F."/>
        </authorList>
    </citation>
    <scope>NUCLEOTIDE SEQUENCE</scope>
</reference>
<dbReference type="SUPFAM" id="SSF56925">
    <property type="entry name" value="OMPA-like"/>
    <property type="match status" value="2"/>
</dbReference>
<protein>
    <recommendedName>
        <fullName evidence="2">Outer membrane protein beta-barrel domain-containing protein</fullName>
    </recommendedName>
</protein>
<sequence>MKNLLLAAVFAIVSLSMNGQTTEPVRSTQLNFGVGLSGWGIPVYAGLDFNVAKNFTLGGEISYRAYREKYHDFYYDHSIIGFSVNGNYHFNSILNIPPRWDFYAGLNLGFYVWSSPSDYYGDHTSGLGIGGQIGGRYFFSDRFGVNLEFGGGNAFSGGKFGLTYKL</sequence>
<gene>
    <name evidence="1" type="ORF">SDC9_48507</name>
</gene>
<name>A0A644WER9_9ZZZZ</name>
<dbReference type="InterPro" id="IPR011250">
    <property type="entry name" value="OMP/PagP_B-barrel"/>
</dbReference>
<dbReference type="AlphaFoldDB" id="A0A644WER9"/>
<dbReference type="EMBL" id="VSSQ01000856">
    <property type="protein sequence ID" value="MPM02262.1"/>
    <property type="molecule type" value="Genomic_DNA"/>
</dbReference>
<comment type="caution">
    <text evidence="1">The sequence shown here is derived from an EMBL/GenBank/DDBJ whole genome shotgun (WGS) entry which is preliminary data.</text>
</comment>
<organism evidence="1">
    <name type="scientific">bioreactor metagenome</name>
    <dbReference type="NCBI Taxonomy" id="1076179"/>
    <lineage>
        <taxon>unclassified sequences</taxon>
        <taxon>metagenomes</taxon>
        <taxon>ecological metagenomes</taxon>
    </lineage>
</organism>
<proteinExistence type="predicted"/>
<evidence type="ECO:0008006" key="2">
    <source>
        <dbReference type="Google" id="ProtNLM"/>
    </source>
</evidence>
<accession>A0A644WER9</accession>